<dbReference type="OrthoDB" id="4499271at2759"/>
<keyword evidence="2" id="KW-1185">Reference proteome</keyword>
<organism evidence="1 2">
    <name type="scientific">Aspergillus steynii IBT 23096</name>
    <dbReference type="NCBI Taxonomy" id="1392250"/>
    <lineage>
        <taxon>Eukaryota</taxon>
        <taxon>Fungi</taxon>
        <taxon>Dikarya</taxon>
        <taxon>Ascomycota</taxon>
        <taxon>Pezizomycotina</taxon>
        <taxon>Eurotiomycetes</taxon>
        <taxon>Eurotiomycetidae</taxon>
        <taxon>Eurotiales</taxon>
        <taxon>Aspergillaceae</taxon>
        <taxon>Aspergillus</taxon>
        <taxon>Aspergillus subgen. Circumdati</taxon>
    </lineage>
</organism>
<sequence>MSGFRYSGTESTRITRELISQIAQLLDGARIPYVLWGESMMRALGTPAMPFSIDFVIGDGWHEKAHKVLRTAGFSHCAHGPSCVLKRPSERKPYPAAHLHLDAHRPLRLYAQTELLWEFPNLPLKRPAADDQYFMVTTDLRLPEQKEGCPPEYGRYDTSLYPVKVPHPTKLVEALILLICRDQHPSPHVLGFDRLWFLWFMHLLMYVGETGLLQPEKLEPHFMPVWEEACSDSFIEEPRLRAIKHLQATLWQQKALPPHRPNAPDS</sequence>
<evidence type="ECO:0008006" key="3">
    <source>
        <dbReference type="Google" id="ProtNLM"/>
    </source>
</evidence>
<reference evidence="1 2" key="1">
    <citation type="submission" date="2016-12" db="EMBL/GenBank/DDBJ databases">
        <title>The genomes of Aspergillus section Nigri reveals drivers in fungal speciation.</title>
        <authorList>
            <consortium name="DOE Joint Genome Institute"/>
            <person name="Vesth T.C."/>
            <person name="Nybo J."/>
            <person name="Theobald S."/>
            <person name="Brandl J."/>
            <person name="Frisvad J.C."/>
            <person name="Nielsen K.F."/>
            <person name="Lyhne E.K."/>
            <person name="Kogle M.E."/>
            <person name="Kuo A."/>
            <person name="Riley R."/>
            <person name="Clum A."/>
            <person name="Nolan M."/>
            <person name="Lipzen A."/>
            <person name="Salamov A."/>
            <person name="Henrissat B."/>
            <person name="Wiebenga A."/>
            <person name="De Vries R.P."/>
            <person name="Grigoriev I.V."/>
            <person name="Mortensen U.H."/>
            <person name="Andersen M.R."/>
            <person name="Baker S.E."/>
        </authorList>
    </citation>
    <scope>NUCLEOTIDE SEQUENCE [LARGE SCALE GENOMIC DNA]</scope>
    <source>
        <strain evidence="1 2">IBT 23096</strain>
    </source>
</reference>
<dbReference type="EMBL" id="MSFO01000001">
    <property type="protein sequence ID" value="PLB55317.1"/>
    <property type="molecule type" value="Genomic_DNA"/>
</dbReference>
<protein>
    <recommendedName>
        <fullName evidence="3">Nucleotidyltransferase family protein</fullName>
    </recommendedName>
</protein>
<proteinExistence type="predicted"/>
<accession>A0A2I2GR14</accession>
<evidence type="ECO:0000313" key="1">
    <source>
        <dbReference type="EMBL" id="PLB55317.1"/>
    </source>
</evidence>
<dbReference type="VEuPathDB" id="FungiDB:P170DRAFT_505921"/>
<dbReference type="GeneID" id="36562039"/>
<gene>
    <name evidence="1" type="ORF">P170DRAFT_505921</name>
</gene>
<dbReference type="RefSeq" id="XP_024710619.1">
    <property type="nucleotide sequence ID" value="XM_024854333.1"/>
</dbReference>
<evidence type="ECO:0000313" key="2">
    <source>
        <dbReference type="Proteomes" id="UP000234275"/>
    </source>
</evidence>
<name>A0A2I2GR14_9EURO</name>
<dbReference type="AlphaFoldDB" id="A0A2I2GR14"/>
<dbReference type="Proteomes" id="UP000234275">
    <property type="component" value="Unassembled WGS sequence"/>
</dbReference>
<comment type="caution">
    <text evidence="1">The sequence shown here is derived from an EMBL/GenBank/DDBJ whole genome shotgun (WGS) entry which is preliminary data.</text>
</comment>